<keyword evidence="4" id="KW-1185">Reference proteome</keyword>
<feature type="region of interest" description="Disordered" evidence="1">
    <location>
        <begin position="1"/>
        <end position="32"/>
    </location>
</feature>
<gene>
    <name evidence="3" type="ORF">KSB_54590</name>
</gene>
<name>A0ABQ3UVZ7_9CHLR</name>
<keyword evidence="2" id="KW-0472">Membrane</keyword>
<accession>A0ABQ3UVZ7</accession>
<sequence>MDGVRQEAHATANEDDNELEESGHPQAQQRDFQCPEATVAGFKSGIDIDLAMAMSMEEGNCVDKPAQRTMAMSMVMMVVIMVRTCMIVLMIMLMTMIVMVMLM</sequence>
<keyword evidence="2" id="KW-0812">Transmembrane</keyword>
<feature type="transmembrane region" description="Helical" evidence="2">
    <location>
        <begin position="74"/>
        <end position="102"/>
    </location>
</feature>
<protein>
    <submittedName>
        <fullName evidence="3">Uncharacterized protein</fullName>
    </submittedName>
</protein>
<dbReference type="EMBL" id="BNJG01000002">
    <property type="protein sequence ID" value="GHO56984.1"/>
    <property type="molecule type" value="Genomic_DNA"/>
</dbReference>
<proteinExistence type="predicted"/>
<evidence type="ECO:0000256" key="2">
    <source>
        <dbReference type="SAM" id="Phobius"/>
    </source>
</evidence>
<comment type="caution">
    <text evidence="3">The sequence shown here is derived from an EMBL/GenBank/DDBJ whole genome shotgun (WGS) entry which is preliminary data.</text>
</comment>
<evidence type="ECO:0000313" key="4">
    <source>
        <dbReference type="Proteomes" id="UP000654345"/>
    </source>
</evidence>
<dbReference type="Proteomes" id="UP000654345">
    <property type="component" value="Unassembled WGS sequence"/>
</dbReference>
<evidence type="ECO:0000313" key="3">
    <source>
        <dbReference type="EMBL" id="GHO56984.1"/>
    </source>
</evidence>
<evidence type="ECO:0000256" key="1">
    <source>
        <dbReference type="SAM" id="MobiDB-lite"/>
    </source>
</evidence>
<reference evidence="3 4" key="1">
    <citation type="journal article" date="2021" name="Int. J. Syst. Evol. Microbiol.">
        <title>Reticulibacter mediterranei gen. nov., sp. nov., within the new family Reticulibacteraceae fam. nov., and Ktedonospora formicarum gen. nov., sp. nov., Ktedonobacter robiniae sp. nov., Dictyobacter formicarum sp. nov. and Dictyobacter arantiisoli sp. nov., belonging to the class Ktedonobacteria.</title>
        <authorList>
            <person name="Yabe S."/>
            <person name="Zheng Y."/>
            <person name="Wang C.M."/>
            <person name="Sakai Y."/>
            <person name="Abe K."/>
            <person name="Yokota A."/>
            <person name="Donadio S."/>
            <person name="Cavaletti L."/>
            <person name="Monciardini P."/>
        </authorList>
    </citation>
    <scope>NUCLEOTIDE SEQUENCE [LARGE SCALE GENOMIC DNA]</scope>
    <source>
        <strain evidence="3 4">SOSP1-30</strain>
    </source>
</reference>
<organism evidence="3 4">
    <name type="scientific">Ktedonobacter robiniae</name>
    <dbReference type="NCBI Taxonomy" id="2778365"/>
    <lineage>
        <taxon>Bacteria</taxon>
        <taxon>Bacillati</taxon>
        <taxon>Chloroflexota</taxon>
        <taxon>Ktedonobacteria</taxon>
        <taxon>Ktedonobacterales</taxon>
        <taxon>Ktedonobacteraceae</taxon>
        <taxon>Ktedonobacter</taxon>
    </lineage>
</organism>
<keyword evidence="2" id="KW-1133">Transmembrane helix</keyword>